<accession>A0A3A6PNX0</accession>
<keyword evidence="1" id="KW-0812">Transmembrane</keyword>
<gene>
    <name evidence="2" type="ORF">D3P09_10895</name>
</gene>
<organism evidence="2 3">
    <name type="scientific">Paenibacillus pinisoli</name>
    <dbReference type="NCBI Taxonomy" id="1276110"/>
    <lineage>
        <taxon>Bacteria</taxon>
        <taxon>Bacillati</taxon>
        <taxon>Bacillota</taxon>
        <taxon>Bacilli</taxon>
        <taxon>Bacillales</taxon>
        <taxon>Paenibacillaceae</taxon>
        <taxon>Paenibacillus</taxon>
    </lineage>
</organism>
<keyword evidence="1" id="KW-0472">Membrane</keyword>
<name>A0A3A6PNX0_9BACL</name>
<feature type="transmembrane region" description="Helical" evidence="1">
    <location>
        <begin position="56"/>
        <end position="81"/>
    </location>
</feature>
<comment type="caution">
    <text evidence="2">The sequence shown here is derived from an EMBL/GenBank/DDBJ whole genome shotgun (WGS) entry which is preliminary data.</text>
</comment>
<evidence type="ECO:0000256" key="1">
    <source>
        <dbReference type="SAM" id="Phobius"/>
    </source>
</evidence>
<evidence type="ECO:0000313" key="2">
    <source>
        <dbReference type="EMBL" id="RJX39889.1"/>
    </source>
</evidence>
<dbReference type="Proteomes" id="UP000267798">
    <property type="component" value="Unassembled WGS sequence"/>
</dbReference>
<protein>
    <submittedName>
        <fullName evidence="2">Uncharacterized protein</fullName>
    </submittedName>
</protein>
<dbReference type="EMBL" id="QXQB01000002">
    <property type="protein sequence ID" value="RJX39889.1"/>
    <property type="molecule type" value="Genomic_DNA"/>
</dbReference>
<keyword evidence="1" id="KW-1133">Transmembrane helix</keyword>
<feature type="transmembrane region" description="Helical" evidence="1">
    <location>
        <begin position="12"/>
        <end position="29"/>
    </location>
</feature>
<keyword evidence="3" id="KW-1185">Reference proteome</keyword>
<proteinExistence type="predicted"/>
<dbReference type="AlphaFoldDB" id="A0A3A6PNX0"/>
<sequence length="91" mass="10727">MLKYFEPINTRVFNASAWLVIILAYVYPFRTVKDGWIEVGFPIRFLTIYSNWRTNLLASLSLNLLSLFLNMVIVYLLISAARSWYKRSKKS</sequence>
<evidence type="ECO:0000313" key="3">
    <source>
        <dbReference type="Proteomes" id="UP000267798"/>
    </source>
</evidence>
<reference evidence="2 3" key="1">
    <citation type="submission" date="2018-09" db="EMBL/GenBank/DDBJ databases">
        <title>Paenibacillus aracenensis nov. sp. isolated from a cave in southern Spain.</title>
        <authorList>
            <person name="Jurado V."/>
            <person name="Gutierrez-Patricio S."/>
            <person name="Gonzalez-Pimentel J.L."/>
            <person name="Miller A.Z."/>
            <person name="Laiz L."/>
            <person name="Saiz-Jimenez C."/>
        </authorList>
    </citation>
    <scope>NUCLEOTIDE SEQUENCE [LARGE SCALE GENOMIC DNA]</scope>
    <source>
        <strain evidence="2 3">JCM 19203</strain>
    </source>
</reference>